<evidence type="ECO:0000256" key="2">
    <source>
        <dbReference type="ARBA" id="ARBA00009225"/>
    </source>
</evidence>
<dbReference type="PRINTS" id="PR00475">
    <property type="entry name" value="HEXOKINASE"/>
</dbReference>
<dbReference type="UniPathway" id="UPA00109">
    <property type="reaction ID" value="UER00180"/>
</dbReference>
<dbReference type="GO" id="GO:0008865">
    <property type="term" value="F:fructokinase activity"/>
    <property type="evidence" value="ECO:0007669"/>
    <property type="project" value="TreeGrafter"/>
</dbReference>
<dbReference type="PANTHER" id="PTHR19443:SF30">
    <property type="entry name" value="GLUCOKINASE-1-RELATED"/>
    <property type="match status" value="1"/>
</dbReference>
<dbReference type="FunFam" id="3.30.420.40:FF:000034">
    <property type="entry name" value="Phosphotransferase"/>
    <property type="match status" value="1"/>
</dbReference>
<dbReference type="InterPro" id="IPR001312">
    <property type="entry name" value="Hexokinase"/>
</dbReference>
<dbReference type="InterPro" id="IPR022673">
    <property type="entry name" value="Hexokinase_C"/>
</dbReference>
<dbReference type="GO" id="GO:0005829">
    <property type="term" value="C:cytosol"/>
    <property type="evidence" value="ECO:0007669"/>
    <property type="project" value="TreeGrafter"/>
</dbReference>
<evidence type="ECO:0000313" key="12">
    <source>
        <dbReference type="Proteomes" id="UP000629468"/>
    </source>
</evidence>
<dbReference type="PROSITE" id="PS51748">
    <property type="entry name" value="HEXOKINASE_2"/>
    <property type="match status" value="1"/>
</dbReference>
<dbReference type="Pfam" id="PF00349">
    <property type="entry name" value="Hexokinase_1"/>
    <property type="match status" value="1"/>
</dbReference>
<dbReference type="GO" id="GO:0005524">
    <property type="term" value="F:ATP binding"/>
    <property type="evidence" value="ECO:0007669"/>
    <property type="project" value="UniProtKB-UniRule"/>
</dbReference>
<dbReference type="EC" id="2.7.1.-" evidence="8"/>
<evidence type="ECO:0000256" key="5">
    <source>
        <dbReference type="ARBA" id="ARBA00022777"/>
    </source>
</evidence>
<comment type="similarity">
    <text evidence="2 8">Belongs to the hexokinase family.</text>
</comment>
<evidence type="ECO:0000256" key="1">
    <source>
        <dbReference type="ARBA" id="ARBA00004888"/>
    </source>
</evidence>
<dbReference type="GO" id="GO:0005536">
    <property type="term" value="F:D-glucose binding"/>
    <property type="evidence" value="ECO:0007669"/>
    <property type="project" value="InterPro"/>
</dbReference>
<keyword evidence="4 8" id="KW-0547">Nucleotide-binding</keyword>
<dbReference type="Gene3D" id="3.40.367.20">
    <property type="match status" value="1"/>
</dbReference>
<reference evidence="11 12" key="1">
    <citation type="journal article" name="Sci. Rep.">
        <title>Telomere-to-telomere assembled and centromere annotated genomes of the two main subspecies of the button mushroom Agaricus bisporus reveal especially polymorphic chromosome ends.</title>
        <authorList>
            <person name="Sonnenberg A.S.M."/>
            <person name="Sedaghat-Telgerd N."/>
            <person name="Lavrijssen B."/>
            <person name="Ohm R.A."/>
            <person name="Hendrickx P.M."/>
            <person name="Scholtmeijer K."/>
            <person name="Baars J.J.P."/>
            <person name="van Peer A."/>
        </authorList>
    </citation>
    <scope>NUCLEOTIDE SEQUENCE [LARGE SCALE GENOMIC DNA]</scope>
    <source>
        <strain evidence="11 12">H119_p4</strain>
    </source>
</reference>
<comment type="caution">
    <text evidence="11">The sequence shown here is derived from an EMBL/GenBank/DDBJ whole genome shotgun (WGS) entry which is preliminary data.</text>
</comment>
<keyword evidence="7 8" id="KW-0324">Glycolysis</keyword>
<evidence type="ECO:0000256" key="4">
    <source>
        <dbReference type="ARBA" id="ARBA00022741"/>
    </source>
</evidence>
<gene>
    <name evidence="11" type="ORF">Agabi119p4_4496</name>
</gene>
<organism evidence="11 12">
    <name type="scientific">Agaricus bisporus var. burnettii</name>
    <dbReference type="NCBI Taxonomy" id="192524"/>
    <lineage>
        <taxon>Eukaryota</taxon>
        <taxon>Fungi</taxon>
        <taxon>Dikarya</taxon>
        <taxon>Basidiomycota</taxon>
        <taxon>Agaricomycotina</taxon>
        <taxon>Agaricomycetes</taxon>
        <taxon>Agaricomycetidae</taxon>
        <taxon>Agaricales</taxon>
        <taxon>Agaricineae</taxon>
        <taxon>Agaricaceae</taxon>
        <taxon>Agaricus</taxon>
    </lineage>
</organism>
<keyword evidence="3 8" id="KW-0808">Transferase</keyword>
<dbReference type="GO" id="GO:0006096">
    <property type="term" value="P:glycolytic process"/>
    <property type="evidence" value="ECO:0007669"/>
    <property type="project" value="UniProtKB-UniPathway"/>
</dbReference>
<protein>
    <recommendedName>
        <fullName evidence="8">Phosphotransferase</fullName>
        <ecNumber evidence="8">2.7.1.-</ecNumber>
    </recommendedName>
</protein>
<keyword evidence="6 8" id="KW-0067">ATP-binding</keyword>
<dbReference type="GO" id="GO:0005739">
    <property type="term" value="C:mitochondrion"/>
    <property type="evidence" value="ECO:0007669"/>
    <property type="project" value="TreeGrafter"/>
</dbReference>
<evidence type="ECO:0000259" key="9">
    <source>
        <dbReference type="Pfam" id="PF00349"/>
    </source>
</evidence>
<accession>A0A8H7KHF3</accession>
<dbReference type="Pfam" id="PF03727">
    <property type="entry name" value="Hexokinase_2"/>
    <property type="match status" value="1"/>
</dbReference>
<dbReference type="GO" id="GO:0004340">
    <property type="term" value="F:glucokinase activity"/>
    <property type="evidence" value="ECO:0007669"/>
    <property type="project" value="TreeGrafter"/>
</dbReference>
<dbReference type="InterPro" id="IPR043129">
    <property type="entry name" value="ATPase_NBD"/>
</dbReference>
<proteinExistence type="inferred from homology"/>
<evidence type="ECO:0000256" key="8">
    <source>
        <dbReference type="RuleBase" id="RU362007"/>
    </source>
</evidence>
<comment type="pathway">
    <text evidence="1">Carbohydrate degradation; glycolysis; D-glyceraldehyde 3-phosphate and glycerone phosphate from D-glucose: step 1/4.</text>
</comment>
<keyword evidence="5 8" id="KW-0418">Kinase</keyword>
<dbReference type="Gene3D" id="1.10.287.1250">
    <property type="match status" value="1"/>
</dbReference>
<feature type="domain" description="Hexokinase N-terminal" evidence="9">
    <location>
        <begin position="17"/>
        <end position="211"/>
    </location>
</feature>
<dbReference type="GO" id="GO:0006006">
    <property type="term" value="P:glucose metabolic process"/>
    <property type="evidence" value="ECO:0007669"/>
    <property type="project" value="TreeGrafter"/>
</dbReference>
<evidence type="ECO:0000256" key="7">
    <source>
        <dbReference type="ARBA" id="ARBA00023152"/>
    </source>
</evidence>
<dbReference type="GO" id="GO:0001678">
    <property type="term" value="P:intracellular glucose homeostasis"/>
    <property type="evidence" value="ECO:0007669"/>
    <property type="project" value="InterPro"/>
</dbReference>
<evidence type="ECO:0000259" key="10">
    <source>
        <dbReference type="Pfam" id="PF03727"/>
    </source>
</evidence>
<dbReference type="PANTHER" id="PTHR19443">
    <property type="entry name" value="HEXOKINASE"/>
    <property type="match status" value="1"/>
</dbReference>
<dbReference type="AlphaFoldDB" id="A0A8H7KHF3"/>
<feature type="domain" description="Hexokinase C-terminal" evidence="10">
    <location>
        <begin position="218"/>
        <end position="500"/>
    </location>
</feature>
<dbReference type="Proteomes" id="UP000629468">
    <property type="component" value="Unassembled WGS sequence"/>
</dbReference>
<evidence type="ECO:0000256" key="3">
    <source>
        <dbReference type="ARBA" id="ARBA00022679"/>
    </source>
</evidence>
<name>A0A8H7KHF3_AGABI</name>
<dbReference type="EMBL" id="JABXXO010000006">
    <property type="protein sequence ID" value="KAF7776103.1"/>
    <property type="molecule type" value="Genomic_DNA"/>
</dbReference>
<sequence>MASTTAFSHQSPQAVYEQINAQFQLSNAQLVDLTRTFLQEFKLGLENYGHDMAMIPTFVTGVPNGTEKGTFLALDLGGTNLRVCEVILNGDKTFSLHQQKYKVTEALKTGEATALFDYLADSVDAFLTTEAASDTNTNSVIPLGLTFSFPVEQTALDSGKILTWTKGFSARNAIGNDVVRLLQDAFDRKQINVKCVALVNDTVGALLSRAYQCGGCILGAIFGTGTNGAYVEDVAKIKKIAGSAAASKGGYMVVNTEWGGFNNSRSHLPSTPTDNSLDRLSINPQYQAFEKFISGMYLGEIARGIITALIDSSPKPLLFSGQSTPVINKHYGIDTSFISAVESAWLGGDTRSDTIDLPFTELDNNAHSAGVKARLTAVRGTIVKDLGLKEDQVSLKDAAIIRWLCGLVARRAAHLSGVAVAAVLIQTGRAVPPGENHQELKDAAEKILVGVDGSLIENYPGFEAILRESLRYLVGKDAEGRVEIGMAKDGSGVGAALCALQALKQKS</sequence>
<evidence type="ECO:0000313" key="11">
    <source>
        <dbReference type="EMBL" id="KAF7776103.1"/>
    </source>
</evidence>
<dbReference type="Gene3D" id="3.30.420.40">
    <property type="match status" value="1"/>
</dbReference>
<dbReference type="SUPFAM" id="SSF53067">
    <property type="entry name" value="Actin-like ATPase domain"/>
    <property type="match status" value="2"/>
</dbReference>
<evidence type="ECO:0000256" key="6">
    <source>
        <dbReference type="ARBA" id="ARBA00022840"/>
    </source>
</evidence>
<dbReference type="InterPro" id="IPR022672">
    <property type="entry name" value="Hexokinase_N"/>
</dbReference>